<dbReference type="OrthoDB" id="3214269at2"/>
<keyword evidence="2" id="KW-1185">Reference proteome</keyword>
<dbReference type="Proteomes" id="UP000249915">
    <property type="component" value="Unassembled WGS sequence"/>
</dbReference>
<evidence type="ECO:0000313" key="1">
    <source>
        <dbReference type="EMBL" id="PXY31899.1"/>
    </source>
</evidence>
<gene>
    <name evidence="1" type="ORF">BAY60_06100</name>
</gene>
<organism evidence="1 2">
    <name type="scientific">Prauserella muralis</name>
    <dbReference type="NCBI Taxonomy" id="588067"/>
    <lineage>
        <taxon>Bacteria</taxon>
        <taxon>Bacillati</taxon>
        <taxon>Actinomycetota</taxon>
        <taxon>Actinomycetes</taxon>
        <taxon>Pseudonocardiales</taxon>
        <taxon>Pseudonocardiaceae</taxon>
        <taxon>Prauserella</taxon>
    </lineage>
</organism>
<dbReference type="EMBL" id="MASW01000001">
    <property type="protein sequence ID" value="PXY31899.1"/>
    <property type="molecule type" value="Genomic_DNA"/>
</dbReference>
<protein>
    <submittedName>
        <fullName evidence="1">Uncharacterized protein</fullName>
    </submittedName>
</protein>
<evidence type="ECO:0000313" key="2">
    <source>
        <dbReference type="Proteomes" id="UP000249915"/>
    </source>
</evidence>
<accession>A0A2V4BCW4</accession>
<sequence length="89" mass="10103">MDQSPPAELVRHVATSTGLPTATAARVVADVVAYFRETTEEYVRRRHRELKRRGLKNDRIWAELTAELASRPVVAGSLSERQLRRIVYG</sequence>
<name>A0A2V4BCW4_9PSEU</name>
<comment type="caution">
    <text evidence="1">The sequence shown here is derived from an EMBL/GenBank/DDBJ whole genome shotgun (WGS) entry which is preliminary data.</text>
</comment>
<dbReference type="AlphaFoldDB" id="A0A2V4BCW4"/>
<reference evidence="1 2" key="1">
    <citation type="submission" date="2016-07" db="EMBL/GenBank/DDBJ databases">
        <title>Draft genome sequence of Prauserella muralis DSM 45305, isolated from a mould-covered wall in an indoor environment.</title>
        <authorList>
            <person name="Ruckert C."/>
            <person name="Albersmeier A."/>
            <person name="Jiang C.-L."/>
            <person name="Jiang Y."/>
            <person name="Kalinowski J."/>
            <person name="Schneider O."/>
            <person name="Winkler A."/>
            <person name="Zotchev S.B."/>
        </authorList>
    </citation>
    <scope>NUCLEOTIDE SEQUENCE [LARGE SCALE GENOMIC DNA]</scope>
    <source>
        <strain evidence="1 2">DSM 45305</strain>
    </source>
</reference>
<dbReference type="RefSeq" id="WP_112279933.1">
    <property type="nucleotide sequence ID" value="NZ_MASW01000001.1"/>
</dbReference>
<proteinExistence type="predicted"/>